<keyword evidence="3" id="KW-0687">Ribonucleoprotein</keyword>
<feature type="domain" description="S1 motif" evidence="5">
    <location>
        <begin position="286"/>
        <end position="356"/>
    </location>
</feature>
<organism evidence="6 7">
    <name type="scientific">Helicobacter didelphidarum</name>
    <dbReference type="NCBI Taxonomy" id="2040648"/>
    <lineage>
        <taxon>Bacteria</taxon>
        <taxon>Pseudomonadati</taxon>
        <taxon>Campylobacterota</taxon>
        <taxon>Epsilonproteobacteria</taxon>
        <taxon>Campylobacterales</taxon>
        <taxon>Helicobacteraceae</taxon>
        <taxon>Helicobacter</taxon>
    </lineage>
</organism>
<dbReference type="NCBIfam" id="NF004956">
    <property type="entry name" value="PRK06299.1-6"/>
    <property type="match status" value="1"/>
</dbReference>
<dbReference type="PRINTS" id="PR00681">
    <property type="entry name" value="RIBOSOMALS1"/>
</dbReference>
<dbReference type="FunFam" id="2.40.50.140:FF:000103">
    <property type="entry name" value="protein RRP5 homolog"/>
    <property type="match status" value="1"/>
</dbReference>
<dbReference type="Gene3D" id="2.40.50.140">
    <property type="entry name" value="Nucleic acid-binding proteins"/>
    <property type="match status" value="6"/>
</dbReference>
<dbReference type="GO" id="GO:0006412">
    <property type="term" value="P:translation"/>
    <property type="evidence" value="ECO:0007669"/>
    <property type="project" value="TreeGrafter"/>
</dbReference>
<dbReference type="GO" id="GO:0003735">
    <property type="term" value="F:structural constituent of ribosome"/>
    <property type="evidence" value="ECO:0007669"/>
    <property type="project" value="TreeGrafter"/>
</dbReference>
<dbReference type="SMART" id="SM00316">
    <property type="entry name" value="S1"/>
    <property type="match status" value="6"/>
</dbReference>
<dbReference type="InterPro" id="IPR003029">
    <property type="entry name" value="S1_domain"/>
</dbReference>
<dbReference type="SUPFAM" id="SSF50249">
    <property type="entry name" value="Nucleic acid-binding proteins"/>
    <property type="match status" value="6"/>
</dbReference>
<dbReference type="GO" id="GO:0003729">
    <property type="term" value="F:mRNA binding"/>
    <property type="evidence" value="ECO:0007669"/>
    <property type="project" value="TreeGrafter"/>
</dbReference>
<feature type="domain" description="S1 motif" evidence="5">
    <location>
        <begin position="373"/>
        <end position="441"/>
    </location>
</feature>
<dbReference type="PROSITE" id="PS50126">
    <property type="entry name" value="S1"/>
    <property type="match status" value="5"/>
</dbReference>
<reference evidence="6 7" key="1">
    <citation type="submission" date="2018-04" db="EMBL/GenBank/DDBJ databases">
        <title>Novel Campyloabacter and Helicobacter Species and Strains.</title>
        <authorList>
            <person name="Mannion A.J."/>
            <person name="Shen Z."/>
            <person name="Fox J.G."/>
        </authorList>
    </citation>
    <scope>NUCLEOTIDE SEQUENCE [LARGE SCALE GENOMIC DNA]</scope>
    <source>
        <strain evidence="6 7">MIT 17-337</strain>
    </source>
</reference>
<sequence length="554" mass="63434">MKVSPEKIDEMFAHEGEEDFGAILSRQEKVDDSVVKEGKIVKINNDIVMVDVRDKREGRMPIDEIKDSNGNLLFKEGDTILVHVSRKGGLVISYKKAFKYRKIIDEIQSLGDNYKDKIVEGIIVKKNRGGFLVESANGVEYFMPKHYSALKDDAKFQGKPIKACIIDVRKESNSIIISRKKFLDSNFIAQRENAKKILETELAYEGIVKSITKFGIFVDIGSVEGLVHFTEISYKGHINPEKMYKVGDKVQVKPIEYNEEKNRLSLSIRALFDDPWKEIKNDIKVGYVIRVTVSNLESYGAFVDLGNDIEGFLHISEISWDKNIKQPSDQLKVGDEIDVEVIEIDADNRRLRVSLKKLQDKPFEKFVKAHKVGDVIKGKIATITSFGAFINLVFVDGLLHNEDAFWEKNKKCSDEFKVGDEIEVRIEKIDRTNEKISLNRKYLIESPSEKFGKLHQIDDEISGKVIDIKDFGIFVKVENEEIDALIRNEDFGNLNKDEIKVGDTIKGALVYIDKKANRIRISIRRLQKKQERQELNHYSSKEKITLGDVLKNKL</sequence>
<evidence type="ECO:0000259" key="5">
    <source>
        <dbReference type="PROSITE" id="PS50126"/>
    </source>
</evidence>
<evidence type="ECO:0000256" key="3">
    <source>
        <dbReference type="ARBA" id="ARBA00023274"/>
    </source>
</evidence>
<dbReference type="PANTHER" id="PTHR10724">
    <property type="entry name" value="30S RIBOSOMAL PROTEIN S1"/>
    <property type="match status" value="1"/>
</dbReference>
<dbReference type="OrthoDB" id="9804077at2"/>
<dbReference type="InterPro" id="IPR050437">
    <property type="entry name" value="Ribos_protein_bS1-like"/>
</dbReference>
<evidence type="ECO:0000313" key="7">
    <source>
        <dbReference type="Proteomes" id="UP000256379"/>
    </source>
</evidence>
<feature type="domain" description="S1 motif" evidence="5">
    <location>
        <begin position="201"/>
        <end position="269"/>
    </location>
</feature>
<dbReference type="InterPro" id="IPR012340">
    <property type="entry name" value="NA-bd_OB-fold"/>
</dbReference>
<dbReference type="RefSeq" id="WP_115543274.1">
    <property type="nucleotide sequence ID" value="NZ_NXLQ01000014.1"/>
</dbReference>
<dbReference type="InterPro" id="IPR035104">
    <property type="entry name" value="Ribosomal_protein_S1-like"/>
</dbReference>
<comment type="function">
    <text evidence="4">Binds mRNA; thus facilitating recognition of the initiation point. It is needed to translate mRNA with a short Shine-Dalgarno (SD) purine-rich sequence.</text>
</comment>
<evidence type="ECO:0000256" key="1">
    <source>
        <dbReference type="ARBA" id="ARBA00006767"/>
    </source>
</evidence>
<dbReference type="CDD" id="cd04465">
    <property type="entry name" value="S1_RPS1_repeat_ec2_hs2"/>
    <property type="match status" value="1"/>
</dbReference>
<keyword evidence="2 6" id="KW-0689">Ribosomal protein</keyword>
<dbReference type="EMBL" id="NXLQ01000014">
    <property type="protein sequence ID" value="RDU65286.1"/>
    <property type="molecule type" value="Genomic_DNA"/>
</dbReference>
<gene>
    <name evidence="6" type="ORF">CQA53_06860</name>
</gene>
<comment type="similarity">
    <text evidence="1">Belongs to the bacterial ribosomal protein bS1 family.</text>
</comment>
<protein>
    <submittedName>
        <fullName evidence="6">30S ribosomal protein S1</fullName>
    </submittedName>
</protein>
<keyword evidence="7" id="KW-1185">Reference proteome</keyword>
<name>A0A3D8IK81_9HELI</name>
<feature type="domain" description="S1 motif" evidence="5">
    <location>
        <begin position="458"/>
        <end position="524"/>
    </location>
</feature>
<evidence type="ECO:0000256" key="4">
    <source>
        <dbReference type="ARBA" id="ARBA00025604"/>
    </source>
</evidence>
<feature type="domain" description="S1 motif" evidence="5">
    <location>
        <begin position="116"/>
        <end position="180"/>
    </location>
</feature>
<accession>A0A3D8IK81</accession>
<evidence type="ECO:0000256" key="2">
    <source>
        <dbReference type="ARBA" id="ARBA00022980"/>
    </source>
</evidence>
<evidence type="ECO:0000313" key="6">
    <source>
        <dbReference type="EMBL" id="RDU65286.1"/>
    </source>
</evidence>
<dbReference type="GO" id="GO:0022627">
    <property type="term" value="C:cytosolic small ribosomal subunit"/>
    <property type="evidence" value="ECO:0007669"/>
    <property type="project" value="TreeGrafter"/>
</dbReference>
<dbReference type="Pfam" id="PF00575">
    <property type="entry name" value="S1"/>
    <property type="match status" value="5"/>
</dbReference>
<dbReference type="PANTHER" id="PTHR10724:SF7">
    <property type="entry name" value="SMALL RIBOSOMAL SUBUNIT PROTEIN BS1C"/>
    <property type="match status" value="1"/>
</dbReference>
<dbReference type="AlphaFoldDB" id="A0A3D8IK81"/>
<dbReference type="Proteomes" id="UP000256379">
    <property type="component" value="Unassembled WGS sequence"/>
</dbReference>
<proteinExistence type="inferred from homology"/>
<comment type="caution">
    <text evidence="6">The sequence shown here is derived from an EMBL/GenBank/DDBJ whole genome shotgun (WGS) entry which is preliminary data.</text>
</comment>